<protein>
    <submittedName>
        <fullName evidence="2">Winged helix-turn-helix domain-containing protein</fullName>
    </submittedName>
</protein>
<dbReference type="EMBL" id="JACNIG010000226">
    <property type="protein sequence ID" value="MBC8432472.1"/>
    <property type="molecule type" value="Genomic_DNA"/>
</dbReference>
<evidence type="ECO:0000256" key="1">
    <source>
        <dbReference type="SAM" id="MobiDB-lite"/>
    </source>
</evidence>
<dbReference type="AlphaFoldDB" id="A0A8J6TT88"/>
<proteinExistence type="predicted"/>
<dbReference type="Proteomes" id="UP000605201">
    <property type="component" value="Unassembled WGS sequence"/>
</dbReference>
<sequence length="115" mass="12835">MSRNDEQKKAKKDAMKRLRQERKQKIKAVAATIKAQKEAVKAIKGQMQNDVGTVPSIARETGISPEKVLWYIAALKKYGEISEAEKDGGYFRYVLTPGPPEEIANDQPDGSQDTK</sequence>
<comment type="caution">
    <text evidence="2">The sequence shown here is derived from an EMBL/GenBank/DDBJ whole genome shotgun (WGS) entry which is preliminary data.</text>
</comment>
<accession>A0A8J6TT88</accession>
<gene>
    <name evidence="2" type="ORF">H8D96_11195</name>
</gene>
<name>A0A8J6TT88_9BACT</name>
<reference evidence="2 3" key="1">
    <citation type="submission" date="2020-08" db="EMBL/GenBank/DDBJ databases">
        <title>Bridging the membrane lipid divide: bacteria of the FCB group superphylum have the potential to synthesize archaeal ether lipids.</title>
        <authorList>
            <person name="Villanueva L."/>
            <person name="Von Meijenfeldt F.A.B."/>
            <person name="Westbye A.B."/>
            <person name="Yadav S."/>
            <person name="Hopmans E.C."/>
            <person name="Dutilh B.E."/>
            <person name="Sinninghe Damste J.S."/>
        </authorList>
    </citation>
    <scope>NUCLEOTIDE SEQUENCE [LARGE SCALE GENOMIC DNA]</scope>
    <source>
        <strain evidence="2">NIOZ-UU17</strain>
    </source>
</reference>
<organism evidence="2 3">
    <name type="scientific">Candidatus Desulfatibia vada</name>
    <dbReference type="NCBI Taxonomy" id="2841696"/>
    <lineage>
        <taxon>Bacteria</taxon>
        <taxon>Pseudomonadati</taxon>
        <taxon>Thermodesulfobacteriota</taxon>
        <taxon>Desulfobacteria</taxon>
        <taxon>Desulfobacterales</taxon>
        <taxon>Desulfobacterales incertae sedis</taxon>
        <taxon>Candidatus Desulfatibia</taxon>
    </lineage>
</organism>
<feature type="region of interest" description="Disordered" evidence="1">
    <location>
        <begin position="1"/>
        <end position="22"/>
    </location>
</feature>
<feature type="region of interest" description="Disordered" evidence="1">
    <location>
        <begin position="96"/>
        <end position="115"/>
    </location>
</feature>
<evidence type="ECO:0000313" key="2">
    <source>
        <dbReference type="EMBL" id="MBC8432472.1"/>
    </source>
</evidence>
<evidence type="ECO:0000313" key="3">
    <source>
        <dbReference type="Proteomes" id="UP000605201"/>
    </source>
</evidence>